<keyword evidence="3" id="KW-1185">Reference proteome</keyword>
<dbReference type="Proteomes" id="UP000615446">
    <property type="component" value="Unassembled WGS sequence"/>
</dbReference>
<dbReference type="EMBL" id="BEXD01000779">
    <property type="protein sequence ID" value="GBB90117.1"/>
    <property type="molecule type" value="Genomic_DNA"/>
</dbReference>
<name>A0A2Z6QJ44_9GLOM</name>
<gene>
    <name evidence="2" type="ORF">RCL2_002736800</name>
    <name evidence="1" type="ORF">RclHR1_00170021</name>
</gene>
<dbReference type="AlphaFoldDB" id="A0A2Z6QJ44"/>
<reference evidence="2" key="2">
    <citation type="submission" date="2019-10" db="EMBL/GenBank/DDBJ databases">
        <title>Conservation and host-specific expression of non-tandemly repeated heterogenous ribosome RNA gene in arbuscular mycorrhizal fungi.</title>
        <authorList>
            <person name="Maeda T."/>
            <person name="Kobayashi Y."/>
            <person name="Nakagawa T."/>
            <person name="Ezawa T."/>
            <person name="Yamaguchi K."/>
            <person name="Bino T."/>
            <person name="Nishimoto Y."/>
            <person name="Shigenobu S."/>
            <person name="Kawaguchi M."/>
        </authorList>
    </citation>
    <scope>NUCLEOTIDE SEQUENCE</scope>
    <source>
        <strain evidence="2">HR1</strain>
    </source>
</reference>
<sequence>MCYIMVSGSALEYDSLYLLKSSNCRQITLERIIIKSLGLNLGSKKVYEDLNHTYIIYCIVSCRDTIL</sequence>
<evidence type="ECO:0000313" key="2">
    <source>
        <dbReference type="EMBL" id="GET00930.1"/>
    </source>
</evidence>
<evidence type="ECO:0000313" key="3">
    <source>
        <dbReference type="Proteomes" id="UP000247702"/>
    </source>
</evidence>
<dbReference type="Proteomes" id="UP000247702">
    <property type="component" value="Unassembled WGS sequence"/>
</dbReference>
<organism evidence="1 3">
    <name type="scientific">Rhizophagus clarus</name>
    <dbReference type="NCBI Taxonomy" id="94130"/>
    <lineage>
        <taxon>Eukaryota</taxon>
        <taxon>Fungi</taxon>
        <taxon>Fungi incertae sedis</taxon>
        <taxon>Mucoromycota</taxon>
        <taxon>Glomeromycotina</taxon>
        <taxon>Glomeromycetes</taxon>
        <taxon>Glomerales</taxon>
        <taxon>Glomeraceae</taxon>
        <taxon>Rhizophagus</taxon>
    </lineage>
</organism>
<evidence type="ECO:0000313" key="1">
    <source>
        <dbReference type="EMBL" id="GBB90117.1"/>
    </source>
</evidence>
<protein>
    <submittedName>
        <fullName evidence="1">Uncharacterized protein</fullName>
    </submittedName>
</protein>
<proteinExistence type="predicted"/>
<accession>A0A2Z6QJ44</accession>
<reference evidence="1 3" key="1">
    <citation type="submission" date="2017-11" db="EMBL/GenBank/DDBJ databases">
        <title>The genome of Rhizophagus clarus HR1 reveals common genetic basis of auxotrophy among arbuscular mycorrhizal fungi.</title>
        <authorList>
            <person name="Kobayashi Y."/>
        </authorList>
    </citation>
    <scope>NUCLEOTIDE SEQUENCE [LARGE SCALE GENOMIC DNA]</scope>
    <source>
        <strain evidence="1 3">HR1</strain>
    </source>
</reference>
<dbReference type="EMBL" id="BLAL01000295">
    <property type="protein sequence ID" value="GET00930.1"/>
    <property type="molecule type" value="Genomic_DNA"/>
</dbReference>
<comment type="caution">
    <text evidence="1">The sequence shown here is derived from an EMBL/GenBank/DDBJ whole genome shotgun (WGS) entry which is preliminary data.</text>
</comment>